<name>A0AAV4X2S7_9ARAC</name>
<organism evidence="1 2">
    <name type="scientific">Caerostris darwini</name>
    <dbReference type="NCBI Taxonomy" id="1538125"/>
    <lineage>
        <taxon>Eukaryota</taxon>
        <taxon>Metazoa</taxon>
        <taxon>Ecdysozoa</taxon>
        <taxon>Arthropoda</taxon>
        <taxon>Chelicerata</taxon>
        <taxon>Arachnida</taxon>
        <taxon>Araneae</taxon>
        <taxon>Araneomorphae</taxon>
        <taxon>Entelegynae</taxon>
        <taxon>Araneoidea</taxon>
        <taxon>Araneidae</taxon>
        <taxon>Caerostris</taxon>
    </lineage>
</organism>
<evidence type="ECO:0000313" key="2">
    <source>
        <dbReference type="Proteomes" id="UP001054837"/>
    </source>
</evidence>
<comment type="caution">
    <text evidence="1">The sequence shown here is derived from an EMBL/GenBank/DDBJ whole genome shotgun (WGS) entry which is preliminary data.</text>
</comment>
<evidence type="ECO:0000313" key="1">
    <source>
        <dbReference type="EMBL" id="GIY88321.1"/>
    </source>
</evidence>
<sequence length="94" mass="10991">MKSYPTLRRATVNKSSNFTFHIFYRTSFKKNANLTAFLNTSRYSTDIRREFPSHSEKEEETFKCSFEGVDFYPDGKATVETEGKICFKPKRALN</sequence>
<gene>
    <name evidence="1" type="ORF">CDAR_80471</name>
</gene>
<dbReference type="AlphaFoldDB" id="A0AAV4X2S7"/>
<dbReference type="EMBL" id="BPLQ01015479">
    <property type="protein sequence ID" value="GIY88321.1"/>
    <property type="molecule type" value="Genomic_DNA"/>
</dbReference>
<proteinExistence type="predicted"/>
<reference evidence="1 2" key="1">
    <citation type="submission" date="2021-06" db="EMBL/GenBank/DDBJ databases">
        <title>Caerostris darwini draft genome.</title>
        <authorList>
            <person name="Kono N."/>
            <person name="Arakawa K."/>
        </authorList>
    </citation>
    <scope>NUCLEOTIDE SEQUENCE [LARGE SCALE GENOMIC DNA]</scope>
</reference>
<accession>A0AAV4X2S7</accession>
<protein>
    <submittedName>
        <fullName evidence="1">Uncharacterized protein</fullName>
    </submittedName>
</protein>
<keyword evidence="2" id="KW-1185">Reference proteome</keyword>
<dbReference type="Proteomes" id="UP001054837">
    <property type="component" value="Unassembled WGS sequence"/>
</dbReference>